<comment type="subcellular location">
    <subcellularLocation>
        <location evidence="1 4">Bacterial flagellum basal body</location>
    </subcellularLocation>
</comment>
<evidence type="ECO:0000256" key="1">
    <source>
        <dbReference type="ARBA" id="ARBA00004117"/>
    </source>
</evidence>
<comment type="similarity">
    <text evidence="2 4">Belongs to the FliE family.</text>
</comment>
<sequence>MNLGAIDPSLAAYQANLGQSLGLTKEQATSAKQTFSDYLDKSMASLNQSMAVVNDGTKDLVSRKAEDLGQIMVNMTEAQLNLQTAVQVRNKVITAYNDLKEMQF</sequence>
<dbReference type="PANTHER" id="PTHR34653">
    <property type="match status" value="1"/>
</dbReference>
<proteinExistence type="inferred from homology"/>
<reference evidence="6" key="1">
    <citation type="journal article" date="2014" name="Appl. Environ. Microbiol.">
        <title>Detection and genomic characterization of motility in Lactobacillus curvatus: confirmation of motility in a species outside the Lactobacillus salivarius clade.</title>
        <authorList>
            <person name="Cousin F.J."/>
            <person name="Lynch S.M."/>
            <person name="Harris H.M."/>
            <person name="McCann A."/>
            <person name="Lynch D.B."/>
            <person name="Neville B.A."/>
            <person name="Irisawa T."/>
            <person name="Okada S."/>
            <person name="Endo A."/>
            <person name="O'Toole P.W."/>
        </authorList>
    </citation>
    <scope>NUCLEOTIDE SEQUENCE</scope>
    <source>
        <strain evidence="6">DSM 20509</strain>
    </source>
</reference>
<evidence type="ECO:0000256" key="5">
    <source>
        <dbReference type="NCBIfam" id="TIGR00205"/>
    </source>
</evidence>
<dbReference type="GO" id="GO:0009425">
    <property type="term" value="C:bacterial-type flagellum basal body"/>
    <property type="evidence" value="ECO:0007669"/>
    <property type="project" value="UniProtKB-SubCell"/>
</dbReference>
<evidence type="ECO:0000256" key="2">
    <source>
        <dbReference type="ARBA" id="ARBA00009272"/>
    </source>
</evidence>
<evidence type="ECO:0000313" key="6">
    <source>
        <dbReference type="EMBL" id="AJA33723.1"/>
    </source>
</evidence>
<dbReference type="GO" id="GO:0071973">
    <property type="term" value="P:bacterial-type flagellum-dependent cell motility"/>
    <property type="evidence" value="ECO:0007669"/>
    <property type="project" value="InterPro"/>
</dbReference>
<dbReference type="GO" id="GO:0003774">
    <property type="term" value="F:cytoskeletal motor activity"/>
    <property type="evidence" value="ECO:0007669"/>
    <property type="project" value="InterPro"/>
</dbReference>
<organism evidence="6">
    <name type="scientific">Ligilactobacillus agilis</name>
    <dbReference type="NCBI Taxonomy" id="1601"/>
    <lineage>
        <taxon>Bacteria</taxon>
        <taxon>Bacillati</taxon>
        <taxon>Bacillota</taxon>
        <taxon>Bacilli</taxon>
        <taxon>Lactobacillales</taxon>
        <taxon>Lactobacillaceae</taxon>
        <taxon>Ligilactobacillus</taxon>
    </lineage>
</organism>
<dbReference type="GO" id="GO:0005198">
    <property type="term" value="F:structural molecule activity"/>
    <property type="evidence" value="ECO:0007669"/>
    <property type="project" value="UniProtKB-UniRule"/>
</dbReference>
<dbReference type="AlphaFoldDB" id="A0A0A7RKI4"/>
<dbReference type="InterPro" id="IPR001624">
    <property type="entry name" value="FliE"/>
</dbReference>
<keyword evidence="6" id="KW-0282">Flagellum</keyword>
<dbReference type="PRINTS" id="PR01006">
    <property type="entry name" value="FLGHOOKFLIE"/>
</dbReference>
<dbReference type="PANTHER" id="PTHR34653:SF1">
    <property type="entry name" value="FLAGELLAR HOOK-BASAL BODY COMPLEX PROTEIN FLIE"/>
    <property type="match status" value="1"/>
</dbReference>
<dbReference type="EMBL" id="KM886859">
    <property type="protein sequence ID" value="AJA33723.1"/>
    <property type="molecule type" value="Genomic_DNA"/>
</dbReference>
<keyword evidence="6" id="KW-0969">Cilium</keyword>
<accession>A0A0A7RKI4</accession>
<evidence type="ECO:0000256" key="4">
    <source>
        <dbReference type="HAMAP-Rule" id="MF_00724"/>
    </source>
</evidence>
<gene>
    <name evidence="4 6" type="primary">fliE</name>
</gene>
<dbReference type="Pfam" id="PF02049">
    <property type="entry name" value="FliE"/>
    <property type="match status" value="1"/>
</dbReference>
<keyword evidence="3 4" id="KW-0975">Bacterial flagellum</keyword>
<dbReference type="NCBIfam" id="TIGR00205">
    <property type="entry name" value="fliE"/>
    <property type="match status" value="1"/>
</dbReference>
<evidence type="ECO:0000256" key="3">
    <source>
        <dbReference type="ARBA" id="ARBA00023143"/>
    </source>
</evidence>
<keyword evidence="6" id="KW-0966">Cell projection</keyword>
<protein>
    <recommendedName>
        <fullName evidence="4 5">Flagellar hook-basal body complex protein FliE</fullName>
    </recommendedName>
</protein>
<name>A0A0A7RKI4_9LACO</name>
<dbReference type="HAMAP" id="MF_00724">
    <property type="entry name" value="FliE"/>
    <property type="match status" value="1"/>
</dbReference>